<feature type="signal peptide" evidence="2">
    <location>
        <begin position="1"/>
        <end position="41"/>
    </location>
</feature>
<protein>
    <submittedName>
        <fullName evidence="4">F420-0 ABC transporter substrate-binding protein</fullName>
    </submittedName>
</protein>
<reference evidence="4 5" key="1">
    <citation type="submission" date="2023-04" db="EMBL/GenBank/DDBJ databases">
        <title>Klugiella caeni sp. nov. isolated from the sludge of biochemical tank.</title>
        <authorList>
            <person name="Geng K."/>
        </authorList>
    </citation>
    <scope>NUCLEOTIDE SEQUENCE [LARGE SCALE GENOMIC DNA]</scope>
    <source>
        <strain evidence="4 5">YN-L-19</strain>
    </source>
</reference>
<dbReference type="RefSeq" id="WP_281487463.1">
    <property type="nucleotide sequence ID" value="NZ_JASATX010000001.1"/>
</dbReference>
<dbReference type="InterPro" id="IPR050902">
    <property type="entry name" value="ABC_Transporter_SBP"/>
</dbReference>
<organism evidence="4 5">
    <name type="scientific">Ruicaihuangia caeni</name>
    <dbReference type="NCBI Taxonomy" id="3042517"/>
    <lineage>
        <taxon>Bacteria</taxon>
        <taxon>Bacillati</taxon>
        <taxon>Actinomycetota</taxon>
        <taxon>Actinomycetes</taxon>
        <taxon>Micrococcales</taxon>
        <taxon>Microbacteriaceae</taxon>
        <taxon>Ruicaihuangia</taxon>
    </lineage>
</organism>
<dbReference type="NCBIfam" id="TIGR03868">
    <property type="entry name" value="F420-O_ABCperi"/>
    <property type="match status" value="1"/>
</dbReference>
<dbReference type="PANTHER" id="PTHR30535">
    <property type="entry name" value="VITAMIN B12-BINDING PROTEIN"/>
    <property type="match status" value="1"/>
</dbReference>
<name>A0AAW6T2M5_9MICO</name>
<dbReference type="Pfam" id="PF01497">
    <property type="entry name" value="Peripla_BP_2"/>
    <property type="match status" value="1"/>
</dbReference>
<dbReference type="Gene3D" id="3.40.50.1980">
    <property type="entry name" value="Nitrogenase molybdenum iron protein domain"/>
    <property type="match status" value="2"/>
</dbReference>
<dbReference type="SUPFAM" id="SSF53807">
    <property type="entry name" value="Helical backbone' metal receptor"/>
    <property type="match status" value="1"/>
</dbReference>
<dbReference type="PANTHER" id="PTHR30535:SF7">
    <property type="entry name" value="IRON(III) DICITRATE-BINDING PROTEIN"/>
    <property type="match status" value="1"/>
</dbReference>
<comment type="caution">
    <text evidence="4">The sequence shown here is derived from an EMBL/GenBank/DDBJ whole genome shotgun (WGS) entry which is preliminary data.</text>
</comment>
<dbReference type="PROSITE" id="PS50983">
    <property type="entry name" value="FE_B12_PBP"/>
    <property type="match status" value="1"/>
</dbReference>
<evidence type="ECO:0000259" key="3">
    <source>
        <dbReference type="PROSITE" id="PS50983"/>
    </source>
</evidence>
<keyword evidence="5" id="KW-1185">Reference proteome</keyword>
<comment type="similarity">
    <text evidence="1">Belongs to the bacterial solute-binding protein 8 family.</text>
</comment>
<gene>
    <name evidence="4" type="ORF">QF206_01680</name>
</gene>
<proteinExistence type="inferred from homology"/>
<dbReference type="AlphaFoldDB" id="A0AAW6T2M5"/>
<evidence type="ECO:0000256" key="2">
    <source>
        <dbReference type="SAM" id="SignalP"/>
    </source>
</evidence>
<sequence>MPLLPSFDRSFTPRGRRASGLLALASLIALTAGCASAPAHSNPDAGDAAAPAVTDNCGVEVALDHPPQRVVTIKSTTTELLLALGLGDRIVGAAFLDGPVPEQWADDAAGIPVISDFAPSQEAVLDLEPDFVFAGWESNLTADAAGERATLASFGVGTYVAPSACKAPEYKPEKLTFDVLFDEIAEAGDVFGAETEAAELIDQQRERLADIEPSTAGLTALWYSSGSDTPYVGAGIGAPQLVMETAGLENIAAGIEDTWTSLGWESVIEADPDVIVLVDASWNTAAKKIELLKSNPVTAELTAVRRDRFVVVPFAAGEAGVRSVEAVASVVAQLGELGIG</sequence>
<feature type="chain" id="PRO_5043487826" evidence="2">
    <location>
        <begin position="42"/>
        <end position="340"/>
    </location>
</feature>
<evidence type="ECO:0000313" key="5">
    <source>
        <dbReference type="Proteomes" id="UP001321506"/>
    </source>
</evidence>
<dbReference type="InterPro" id="IPR002491">
    <property type="entry name" value="ABC_transptr_periplasmic_BD"/>
</dbReference>
<feature type="domain" description="Fe/B12 periplasmic-binding" evidence="3">
    <location>
        <begin position="69"/>
        <end position="340"/>
    </location>
</feature>
<keyword evidence="2" id="KW-0732">Signal</keyword>
<dbReference type="InterPro" id="IPR022287">
    <property type="entry name" value="ABC_trnsptr_F420-0_sub-bd_pred"/>
</dbReference>
<evidence type="ECO:0000256" key="1">
    <source>
        <dbReference type="ARBA" id="ARBA00008814"/>
    </source>
</evidence>
<dbReference type="EMBL" id="JASATX010000001">
    <property type="protein sequence ID" value="MDI2097679.1"/>
    <property type="molecule type" value="Genomic_DNA"/>
</dbReference>
<evidence type="ECO:0000313" key="4">
    <source>
        <dbReference type="EMBL" id="MDI2097679.1"/>
    </source>
</evidence>
<dbReference type="Proteomes" id="UP001321506">
    <property type="component" value="Unassembled WGS sequence"/>
</dbReference>
<accession>A0AAW6T2M5</accession>